<feature type="region of interest" description="Disordered" evidence="6">
    <location>
        <begin position="121"/>
        <end position="142"/>
    </location>
</feature>
<proteinExistence type="inferred from homology"/>
<dbReference type="EMBL" id="CAJPDT010000032">
    <property type="protein sequence ID" value="CAF9922922.1"/>
    <property type="molecule type" value="Genomic_DNA"/>
</dbReference>
<dbReference type="AlphaFoldDB" id="A0A8H3FHM1"/>
<dbReference type="GO" id="GO:0016020">
    <property type="term" value="C:membrane"/>
    <property type="evidence" value="ECO:0007669"/>
    <property type="project" value="UniProtKB-SubCell"/>
</dbReference>
<feature type="domain" description="Rhodopsin" evidence="8">
    <location>
        <begin position="1"/>
        <end position="76"/>
    </location>
</feature>
<accession>A0A8H3FHM1</accession>
<evidence type="ECO:0000259" key="8">
    <source>
        <dbReference type="Pfam" id="PF20684"/>
    </source>
</evidence>
<evidence type="ECO:0000256" key="7">
    <source>
        <dbReference type="SAM" id="Phobius"/>
    </source>
</evidence>
<gene>
    <name evidence="9" type="ORF">IMSHALPRED_005801</name>
</gene>
<evidence type="ECO:0000313" key="9">
    <source>
        <dbReference type="EMBL" id="CAF9922922.1"/>
    </source>
</evidence>
<name>A0A8H3FHM1_9LECA</name>
<dbReference type="Proteomes" id="UP000664534">
    <property type="component" value="Unassembled WGS sequence"/>
</dbReference>
<dbReference type="Pfam" id="PF20684">
    <property type="entry name" value="Fung_rhodopsin"/>
    <property type="match status" value="1"/>
</dbReference>
<dbReference type="PANTHER" id="PTHR33048:SF47">
    <property type="entry name" value="INTEGRAL MEMBRANE PROTEIN-RELATED"/>
    <property type="match status" value="1"/>
</dbReference>
<keyword evidence="3 7" id="KW-1133">Transmembrane helix</keyword>
<evidence type="ECO:0000256" key="1">
    <source>
        <dbReference type="ARBA" id="ARBA00004141"/>
    </source>
</evidence>
<sequence length="164" mass="18280">MPIRQKFAVIGVFLLGALTIAASLARCVVVFSTGRDIDRRVMDYTYSNGQNSFWALVECALAIISSCLPTMGRMLRGWTLKLDFRARARSFMVKYEAGSHDGQGNESNSSYINLRDVSSKDMPRNVSKTSTTVTHEDYTKPSESDFPVEGIVVSNTFERSDDMV</sequence>
<feature type="transmembrane region" description="Helical" evidence="7">
    <location>
        <begin position="51"/>
        <end position="71"/>
    </location>
</feature>
<evidence type="ECO:0000256" key="3">
    <source>
        <dbReference type="ARBA" id="ARBA00022989"/>
    </source>
</evidence>
<protein>
    <recommendedName>
        <fullName evidence="8">Rhodopsin domain-containing protein</fullName>
    </recommendedName>
</protein>
<keyword evidence="4 7" id="KW-0472">Membrane</keyword>
<keyword evidence="10" id="KW-1185">Reference proteome</keyword>
<comment type="similarity">
    <text evidence="5">Belongs to the SAT4 family.</text>
</comment>
<reference evidence="9" key="1">
    <citation type="submission" date="2021-03" db="EMBL/GenBank/DDBJ databases">
        <authorList>
            <person name="Tagirdzhanova G."/>
        </authorList>
    </citation>
    <scope>NUCLEOTIDE SEQUENCE</scope>
</reference>
<dbReference type="OrthoDB" id="5391602at2759"/>
<evidence type="ECO:0000313" key="10">
    <source>
        <dbReference type="Proteomes" id="UP000664534"/>
    </source>
</evidence>
<evidence type="ECO:0000256" key="2">
    <source>
        <dbReference type="ARBA" id="ARBA00022692"/>
    </source>
</evidence>
<organism evidence="9 10">
    <name type="scientific">Imshaugia aleurites</name>
    <dbReference type="NCBI Taxonomy" id="172621"/>
    <lineage>
        <taxon>Eukaryota</taxon>
        <taxon>Fungi</taxon>
        <taxon>Dikarya</taxon>
        <taxon>Ascomycota</taxon>
        <taxon>Pezizomycotina</taxon>
        <taxon>Lecanoromycetes</taxon>
        <taxon>OSLEUM clade</taxon>
        <taxon>Lecanoromycetidae</taxon>
        <taxon>Lecanorales</taxon>
        <taxon>Lecanorineae</taxon>
        <taxon>Parmeliaceae</taxon>
        <taxon>Imshaugia</taxon>
    </lineage>
</organism>
<dbReference type="PANTHER" id="PTHR33048">
    <property type="entry name" value="PTH11-LIKE INTEGRAL MEMBRANE PROTEIN (AFU_ORTHOLOGUE AFUA_5G11245)"/>
    <property type="match status" value="1"/>
</dbReference>
<evidence type="ECO:0000256" key="4">
    <source>
        <dbReference type="ARBA" id="ARBA00023136"/>
    </source>
</evidence>
<evidence type="ECO:0000256" key="6">
    <source>
        <dbReference type="SAM" id="MobiDB-lite"/>
    </source>
</evidence>
<dbReference type="InterPro" id="IPR049326">
    <property type="entry name" value="Rhodopsin_dom_fungi"/>
</dbReference>
<keyword evidence="2 7" id="KW-0812">Transmembrane</keyword>
<comment type="caution">
    <text evidence="9">The sequence shown here is derived from an EMBL/GenBank/DDBJ whole genome shotgun (WGS) entry which is preliminary data.</text>
</comment>
<evidence type="ECO:0000256" key="5">
    <source>
        <dbReference type="ARBA" id="ARBA00038359"/>
    </source>
</evidence>
<comment type="subcellular location">
    <subcellularLocation>
        <location evidence="1">Membrane</location>
        <topology evidence="1">Multi-pass membrane protein</topology>
    </subcellularLocation>
</comment>
<dbReference type="InterPro" id="IPR052337">
    <property type="entry name" value="SAT4-like"/>
</dbReference>